<dbReference type="Proteomes" id="UP000198534">
    <property type="component" value="Unassembled WGS sequence"/>
</dbReference>
<dbReference type="EMBL" id="FNNQ01000027">
    <property type="protein sequence ID" value="SDX57401.1"/>
    <property type="molecule type" value="Genomic_DNA"/>
</dbReference>
<feature type="transmembrane region" description="Helical" evidence="2">
    <location>
        <begin position="165"/>
        <end position="194"/>
    </location>
</feature>
<gene>
    <name evidence="4" type="ORF">SAMN05444487_1279</name>
</gene>
<protein>
    <recommendedName>
        <fullName evidence="3">DUF7847 domain-containing protein</fullName>
    </recommendedName>
</protein>
<feature type="compositionally biased region" description="Polar residues" evidence="1">
    <location>
        <begin position="317"/>
        <end position="327"/>
    </location>
</feature>
<feature type="domain" description="DUF7847" evidence="3">
    <location>
        <begin position="85"/>
        <end position="283"/>
    </location>
</feature>
<feature type="transmembrane region" description="Helical" evidence="2">
    <location>
        <begin position="257"/>
        <end position="280"/>
    </location>
</feature>
<evidence type="ECO:0000256" key="1">
    <source>
        <dbReference type="SAM" id="MobiDB-lite"/>
    </source>
</evidence>
<feature type="region of interest" description="Disordered" evidence="1">
    <location>
        <begin position="301"/>
        <end position="378"/>
    </location>
</feature>
<feature type="transmembrane region" description="Helical" evidence="2">
    <location>
        <begin position="73"/>
        <end position="102"/>
    </location>
</feature>
<evidence type="ECO:0000259" key="3">
    <source>
        <dbReference type="Pfam" id="PF25231"/>
    </source>
</evidence>
<feature type="transmembrane region" description="Helical" evidence="2">
    <location>
        <begin position="215"/>
        <end position="245"/>
    </location>
</feature>
<keyword evidence="2" id="KW-1133">Transmembrane helix</keyword>
<feature type="compositionally biased region" description="Basic and acidic residues" evidence="1">
    <location>
        <begin position="349"/>
        <end position="360"/>
    </location>
</feature>
<name>A0A1H3CTB5_9BACL</name>
<sequence length="378" mass="42269">MITHSQMWKRSGFKLWGAVTFHNAVIGGILLAIISFFTNLIVSSVPNFTLKGLMTSSEVQRQFLLLFFSEKAIIALILLCLFYVVTVFIFTPFQLAGLTGMANEGIMGGSTRFSSYFRMGARYFWRMLGHLLLMYLIIAVVSIPSSILDRISKYLIDSGNEVEGLIVALVSLLFMIPVFLTAMVFMFSPFILTAENKGPWQSIKLSFTLFRKAPGKYFATLVFIMIYSIFIGIFITILVIFFFIFSSVGGVSGTTLLVLSIIAFLVFSLIGSLMFSLIAVRYHNYLRRWITPEAGPNSFMPPHYGGQFPDNGPSPEGFNSNSNNLGWQTPPPPNQGPSHGDNPYNETKPATHEENNKEAKNPNPQSYPHFPSDPHDKD</sequence>
<dbReference type="RefSeq" id="WP_091743029.1">
    <property type="nucleotide sequence ID" value="NZ_FNNQ01000027.1"/>
</dbReference>
<proteinExistence type="predicted"/>
<accession>A0A1H3CTB5</accession>
<evidence type="ECO:0000256" key="2">
    <source>
        <dbReference type="SAM" id="Phobius"/>
    </source>
</evidence>
<reference evidence="4 5" key="1">
    <citation type="submission" date="2016-10" db="EMBL/GenBank/DDBJ databases">
        <authorList>
            <person name="de Groot N.N."/>
        </authorList>
    </citation>
    <scope>NUCLEOTIDE SEQUENCE [LARGE SCALE GENOMIC DNA]</scope>
    <source>
        <strain evidence="4 5">DSM 45610</strain>
    </source>
</reference>
<keyword evidence="5" id="KW-1185">Reference proteome</keyword>
<evidence type="ECO:0000313" key="5">
    <source>
        <dbReference type="Proteomes" id="UP000198534"/>
    </source>
</evidence>
<keyword evidence="2" id="KW-0472">Membrane</keyword>
<keyword evidence="2" id="KW-0812">Transmembrane</keyword>
<feature type="transmembrane region" description="Helical" evidence="2">
    <location>
        <begin position="123"/>
        <end position="145"/>
    </location>
</feature>
<evidence type="ECO:0000313" key="4">
    <source>
        <dbReference type="EMBL" id="SDX57401.1"/>
    </source>
</evidence>
<dbReference type="InterPro" id="IPR057169">
    <property type="entry name" value="DUF7847"/>
</dbReference>
<dbReference type="OrthoDB" id="2989283at2"/>
<organism evidence="4 5">
    <name type="scientific">Marininema mesophilum</name>
    <dbReference type="NCBI Taxonomy" id="1048340"/>
    <lineage>
        <taxon>Bacteria</taxon>
        <taxon>Bacillati</taxon>
        <taxon>Bacillota</taxon>
        <taxon>Bacilli</taxon>
        <taxon>Bacillales</taxon>
        <taxon>Thermoactinomycetaceae</taxon>
        <taxon>Marininema</taxon>
    </lineage>
</organism>
<dbReference type="Pfam" id="PF25231">
    <property type="entry name" value="DUF7847"/>
    <property type="match status" value="1"/>
</dbReference>
<feature type="transmembrane region" description="Helical" evidence="2">
    <location>
        <begin position="21"/>
        <end position="42"/>
    </location>
</feature>
<dbReference type="AlphaFoldDB" id="A0A1H3CTB5"/>